<reference evidence="2 3" key="1">
    <citation type="submission" date="2017-02" db="EMBL/GenBank/DDBJ databases">
        <authorList>
            <person name="Peterson S.W."/>
        </authorList>
    </citation>
    <scope>NUCLEOTIDE SEQUENCE [LARGE SCALE GENOMIC DNA]</scope>
    <source>
        <strain evidence="2 3">DSM 45154</strain>
    </source>
</reference>
<dbReference type="AlphaFoldDB" id="A0A1T4S0V4"/>
<evidence type="ECO:0000313" key="3">
    <source>
        <dbReference type="Proteomes" id="UP000190637"/>
    </source>
</evidence>
<accession>A0A1T4S0V4</accession>
<dbReference type="Gene3D" id="3.30.1050.10">
    <property type="entry name" value="SCP2 sterol-binding domain"/>
    <property type="match status" value="1"/>
</dbReference>
<dbReference type="OrthoDB" id="3534000at2"/>
<dbReference type="SUPFAM" id="SSF55718">
    <property type="entry name" value="SCP-like"/>
    <property type="match status" value="1"/>
</dbReference>
<evidence type="ECO:0000259" key="1">
    <source>
        <dbReference type="Pfam" id="PF02036"/>
    </source>
</evidence>
<dbReference type="InterPro" id="IPR003033">
    <property type="entry name" value="SCP2_sterol-bd_dom"/>
</dbReference>
<gene>
    <name evidence="2" type="ORF">SAMN02745673_03070</name>
</gene>
<dbReference type="STRING" id="1122192.SAMN02745673_03070"/>
<dbReference type="Proteomes" id="UP000190637">
    <property type="component" value="Unassembled WGS sequence"/>
</dbReference>
<keyword evidence="3" id="KW-1185">Reference proteome</keyword>
<dbReference type="InterPro" id="IPR036527">
    <property type="entry name" value="SCP2_sterol-bd_dom_sf"/>
</dbReference>
<proteinExistence type="predicted"/>
<protein>
    <submittedName>
        <fullName evidence="2">SCP-2 sterol transfer family protein</fullName>
    </submittedName>
</protein>
<feature type="domain" description="SCP2" evidence="1">
    <location>
        <begin position="22"/>
        <end position="116"/>
    </location>
</feature>
<dbReference type="Pfam" id="PF02036">
    <property type="entry name" value="SCP2"/>
    <property type="match status" value="1"/>
</dbReference>
<name>A0A1T4S0V4_9ACTN</name>
<organism evidence="2 3">
    <name type="scientific">Marinactinospora thermotolerans DSM 45154</name>
    <dbReference type="NCBI Taxonomy" id="1122192"/>
    <lineage>
        <taxon>Bacteria</taxon>
        <taxon>Bacillati</taxon>
        <taxon>Actinomycetota</taxon>
        <taxon>Actinomycetes</taxon>
        <taxon>Streptosporangiales</taxon>
        <taxon>Nocardiopsidaceae</taxon>
        <taxon>Marinactinospora</taxon>
    </lineage>
</organism>
<dbReference type="RefSeq" id="WP_078762372.1">
    <property type="nucleotide sequence ID" value="NZ_FUWS01000008.1"/>
</dbReference>
<dbReference type="EMBL" id="FUWS01000008">
    <property type="protein sequence ID" value="SKA21874.1"/>
    <property type="molecule type" value="Genomic_DNA"/>
</dbReference>
<evidence type="ECO:0000313" key="2">
    <source>
        <dbReference type="EMBL" id="SKA21874.1"/>
    </source>
</evidence>
<sequence length="116" mass="12957">MASVEECRTAIGKVSDRIMEVDEARRRKHIVDRTVSVLVSDLDTMFVMRLSMDGLVGVTDRPAADPGERAQVRITTTSDDLIELAEGRLDFAKALFSGRVKLDASLSDMMRMRKLL</sequence>